<feature type="non-terminal residue" evidence="1">
    <location>
        <position position="1"/>
    </location>
</feature>
<name>A0A391NV83_9EUKA</name>
<gene>
    <name evidence="1" type="ORF">KIPB_016159</name>
</gene>
<accession>A0A391NV83</accession>
<evidence type="ECO:0000313" key="1">
    <source>
        <dbReference type="EMBL" id="GCA65071.1"/>
    </source>
</evidence>
<comment type="caution">
    <text evidence="1">The sequence shown here is derived from an EMBL/GenBank/DDBJ whole genome shotgun (WGS) entry which is preliminary data.</text>
</comment>
<proteinExistence type="predicted"/>
<sequence>NEHETALVSVKKRLALAQRDNDRLNEV</sequence>
<dbReference type="EMBL" id="BDIP01009630">
    <property type="protein sequence ID" value="GCA65071.1"/>
    <property type="molecule type" value="Genomic_DNA"/>
</dbReference>
<reference evidence="1 2" key="1">
    <citation type="journal article" date="2018" name="PLoS ONE">
        <title>The draft genome of Kipferlia bialata reveals reductive genome evolution in fornicate parasites.</title>
        <authorList>
            <person name="Tanifuji G."/>
            <person name="Takabayashi S."/>
            <person name="Kume K."/>
            <person name="Takagi M."/>
            <person name="Nakayama T."/>
            <person name="Kamikawa R."/>
            <person name="Inagaki Y."/>
            <person name="Hashimoto T."/>
        </authorList>
    </citation>
    <scope>NUCLEOTIDE SEQUENCE [LARGE SCALE GENOMIC DNA]</scope>
    <source>
        <strain evidence="1">NY0173</strain>
    </source>
</reference>
<dbReference type="Proteomes" id="UP000265618">
    <property type="component" value="Unassembled WGS sequence"/>
</dbReference>
<evidence type="ECO:0000313" key="2">
    <source>
        <dbReference type="Proteomes" id="UP000265618"/>
    </source>
</evidence>
<dbReference type="AlphaFoldDB" id="A0A391NV83"/>
<protein>
    <submittedName>
        <fullName evidence="1">Uncharacterized protein</fullName>
    </submittedName>
</protein>
<keyword evidence="2" id="KW-1185">Reference proteome</keyword>
<organism evidence="1 2">
    <name type="scientific">Kipferlia bialata</name>
    <dbReference type="NCBI Taxonomy" id="797122"/>
    <lineage>
        <taxon>Eukaryota</taxon>
        <taxon>Metamonada</taxon>
        <taxon>Carpediemonas-like organisms</taxon>
        <taxon>Kipferlia</taxon>
    </lineage>
</organism>